<evidence type="ECO:0000313" key="2">
    <source>
        <dbReference type="EMBL" id="OQO68437.1"/>
    </source>
</evidence>
<dbReference type="Proteomes" id="UP000192477">
    <property type="component" value="Unassembled WGS sequence"/>
</dbReference>
<dbReference type="InterPro" id="IPR049242">
    <property type="entry name" value="DUF6877"/>
</dbReference>
<feature type="domain" description="DUF6877" evidence="1">
    <location>
        <begin position="7"/>
        <end position="51"/>
    </location>
</feature>
<gene>
    <name evidence="2" type="ORF">BH747_12080</name>
</gene>
<evidence type="ECO:0000313" key="3">
    <source>
        <dbReference type="Proteomes" id="UP000192477"/>
    </source>
</evidence>
<dbReference type="Pfam" id="PF21793">
    <property type="entry name" value="DUF6877"/>
    <property type="match status" value="1"/>
</dbReference>
<dbReference type="OrthoDB" id="2304532at2"/>
<proteinExistence type="predicted"/>
<reference evidence="2 3" key="1">
    <citation type="journal article" date="2017" name="BMC Microbiol.">
        <title>Comparative genomics of Enterococcus spp. isolated from bovine feces.</title>
        <authorList>
            <person name="Beukers A.G."/>
            <person name="Zaheer R."/>
            <person name="Goji N."/>
            <person name="Amoako K.K."/>
            <person name="Chaves A.V."/>
            <person name="Ward M.P."/>
            <person name="McAllister T.A."/>
        </authorList>
    </citation>
    <scope>NUCLEOTIDE SEQUENCE [LARGE SCALE GENOMIC DNA]</scope>
    <source>
        <strain evidence="2 3">F1129D 143</strain>
    </source>
</reference>
<dbReference type="STRING" id="112904.BH747_12080"/>
<comment type="caution">
    <text evidence="2">The sequence shown here is derived from an EMBL/GenBank/DDBJ whole genome shotgun (WGS) entry which is preliminary data.</text>
</comment>
<name>A0A1V8Y748_9ENTE</name>
<dbReference type="RefSeq" id="WP_143352971.1">
    <property type="nucleotide sequence ID" value="NZ_MJEA01000017.1"/>
</dbReference>
<sequence>MSEKAIDKINKLLNKYDYPLSVLSDVNYRLECCKEEAYVAQQVRYLENLVKFGKVNLKVENSK</sequence>
<dbReference type="EMBL" id="MJEA01000017">
    <property type="protein sequence ID" value="OQO68437.1"/>
    <property type="molecule type" value="Genomic_DNA"/>
</dbReference>
<protein>
    <recommendedName>
        <fullName evidence="1">DUF6877 domain-containing protein</fullName>
    </recommendedName>
</protein>
<organism evidence="2 3">
    <name type="scientific">Enterococcus villorum</name>
    <dbReference type="NCBI Taxonomy" id="112904"/>
    <lineage>
        <taxon>Bacteria</taxon>
        <taxon>Bacillati</taxon>
        <taxon>Bacillota</taxon>
        <taxon>Bacilli</taxon>
        <taxon>Lactobacillales</taxon>
        <taxon>Enterococcaceae</taxon>
        <taxon>Enterococcus</taxon>
    </lineage>
</organism>
<evidence type="ECO:0000259" key="1">
    <source>
        <dbReference type="Pfam" id="PF21793"/>
    </source>
</evidence>
<dbReference type="AlphaFoldDB" id="A0A1V8Y748"/>
<accession>A0A1V8Y748</accession>